<reference evidence="1" key="1">
    <citation type="journal article" date="2014" name="Front. Microbiol.">
        <title>High frequency of phylogenetically diverse reductive dehalogenase-homologous genes in deep subseafloor sedimentary metagenomes.</title>
        <authorList>
            <person name="Kawai M."/>
            <person name="Futagami T."/>
            <person name="Toyoda A."/>
            <person name="Takaki Y."/>
            <person name="Nishi S."/>
            <person name="Hori S."/>
            <person name="Arai W."/>
            <person name="Tsubouchi T."/>
            <person name="Morono Y."/>
            <person name="Uchiyama I."/>
            <person name="Ito T."/>
            <person name="Fujiyama A."/>
            <person name="Inagaki F."/>
            <person name="Takami H."/>
        </authorList>
    </citation>
    <scope>NUCLEOTIDE SEQUENCE</scope>
    <source>
        <strain evidence="1">Expedition CK06-06</strain>
    </source>
</reference>
<evidence type="ECO:0000313" key="1">
    <source>
        <dbReference type="EMBL" id="GAH41676.1"/>
    </source>
</evidence>
<accession>X1F7R6</accession>
<organism evidence="1">
    <name type="scientific">marine sediment metagenome</name>
    <dbReference type="NCBI Taxonomy" id="412755"/>
    <lineage>
        <taxon>unclassified sequences</taxon>
        <taxon>metagenomes</taxon>
        <taxon>ecological metagenomes</taxon>
    </lineage>
</organism>
<dbReference type="AlphaFoldDB" id="X1F7R6"/>
<feature type="non-terminal residue" evidence="1">
    <location>
        <position position="1"/>
    </location>
</feature>
<dbReference type="EMBL" id="BARU01012481">
    <property type="protein sequence ID" value="GAH41676.1"/>
    <property type="molecule type" value="Genomic_DNA"/>
</dbReference>
<proteinExistence type="predicted"/>
<comment type="caution">
    <text evidence="1">The sequence shown here is derived from an EMBL/GenBank/DDBJ whole genome shotgun (WGS) entry which is preliminary data.</text>
</comment>
<gene>
    <name evidence="1" type="ORF">S03H2_22995</name>
</gene>
<sequence>RADKSRIAQWKDENSNAIHLLFDPQAFFLPHLRLSYINGEIDSIIKKIRQNQEK</sequence>
<protein>
    <submittedName>
        <fullName evidence="1">Uncharacterized protein</fullName>
    </submittedName>
</protein>
<name>X1F7R6_9ZZZZ</name>